<evidence type="ECO:0000313" key="1">
    <source>
        <dbReference type="EMBL" id="KAK2952312.1"/>
    </source>
</evidence>
<dbReference type="Proteomes" id="UP001281761">
    <property type="component" value="Unassembled WGS sequence"/>
</dbReference>
<gene>
    <name evidence="1" type="ORF">BLNAU_12721</name>
</gene>
<proteinExistence type="predicted"/>
<keyword evidence="2" id="KW-1185">Reference proteome</keyword>
<evidence type="ECO:0000313" key="2">
    <source>
        <dbReference type="Proteomes" id="UP001281761"/>
    </source>
</evidence>
<accession>A0ABQ9XIR0</accession>
<dbReference type="EMBL" id="JARBJD010000105">
    <property type="protein sequence ID" value="KAK2952312.1"/>
    <property type="molecule type" value="Genomic_DNA"/>
</dbReference>
<protein>
    <submittedName>
        <fullName evidence="1">Uncharacterized protein</fullName>
    </submittedName>
</protein>
<comment type="caution">
    <text evidence="1">The sequence shown here is derived from an EMBL/GenBank/DDBJ whole genome shotgun (WGS) entry which is preliminary data.</text>
</comment>
<sequence length="126" mass="14458">MFSFRFEAKIQSVLSNHSGWKNDSVAKVRNTPVSWISMSHFSQMMRSFDWINSTASTFKITCPSCNGIAPHPSQSRIPSLHYSFHQEQIKKCQNAKNFNLSTQNPETRSILTKKEKYILGRSLTTN</sequence>
<organism evidence="1 2">
    <name type="scientific">Blattamonas nauphoetae</name>
    <dbReference type="NCBI Taxonomy" id="2049346"/>
    <lineage>
        <taxon>Eukaryota</taxon>
        <taxon>Metamonada</taxon>
        <taxon>Preaxostyla</taxon>
        <taxon>Oxymonadida</taxon>
        <taxon>Blattamonas</taxon>
    </lineage>
</organism>
<name>A0ABQ9XIR0_9EUKA</name>
<reference evidence="1 2" key="1">
    <citation type="journal article" date="2022" name="bioRxiv">
        <title>Genomics of Preaxostyla Flagellates Illuminates Evolutionary Transitions and the Path Towards Mitochondrial Loss.</title>
        <authorList>
            <person name="Novak L.V.F."/>
            <person name="Treitli S.C."/>
            <person name="Pyrih J."/>
            <person name="Halakuc P."/>
            <person name="Pipaliya S.V."/>
            <person name="Vacek V."/>
            <person name="Brzon O."/>
            <person name="Soukal P."/>
            <person name="Eme L."/>
            <person name="Dacks J.B."/>
            <person name="Karnkowska A."/>
            <person name="Elias M."/>
            <person name="Hampl V."/>
        </authorList>
    </citation>
    <scope>NUCLEOTIDE SEQUENCE [LARGE SCALE GENOMIC DNA]</scope>
    <source>
        <strain evidence="1">NAU3</strain>
        <tissue evidence="1">Gut</tissue>
    </source>
</reference>